<feature type="domain" description="Rhodanese" evidence="4">
    <location>
        <begin position="57"/>
        <end position="129"/>
    </location>
</feature>
<sequence>MYTIRPGRLSTSGHPEGVAEVERWTAAGVDIVVCALTDREIAELDLADAPDAARDHRHLPIPDFGVPTDLDHQLHRLAEDIREGRHVLVHCWGGIGRSSLLAAALLVLDGASPAAAWQAIAEARGRDVPETADQRAWLDTFAARHFWDAQAEAFDDEPDHGLRDPDTRRAWADLLLPLVPERSSVVDLGCGTGSLSVLLAEAGHDVRGLDLSARMVERARAKGSGVVFEQGDAAHPPYPDGSADVVLARHVLWALPDPDAALARWVRLLKPGGRLLLVEGRWHTGAGLTAAETEALVRRHRSRVDVRPLTDPVLWGGPIDDERYLVTA</sequence>
<dbReference type="Gene3D" id="3.90.190.10">
    <property type="entry name" value="Protein tyrosine phosphatase superfamily"/>
    <property type="match status" value="1"/>
</dbReference>
<dbReference type="SUPFAM" id="SSF53335">
    <property type="entry name" value="S-adenosyl-L-methionine-dependent methyltransferases"/>
    <property type="match status" value="1"/>
</dbReference>
<comment type="caution">
    <text evidence="5">The sequence shown here is derived from an EMBL/GenBank/DDBJ whole genome shotgun (WGS) entry which is preliminary data.</text>
</comment>
<dbReference type="SMART" id="SM00404">
    <property type="entry name" value="PTPc_motif"/>
    <property type="match status" value="1"/>
</dbReference>
<dbReference type="Gene3D" id="3.40.50.150">
    <property type="entry name" value="Vaccinia Virus protein VP39"/>
    <property type="match status" value="1"/>
</dbReference>
<dbReference type="EMBL" id="BAAABU010000004">
    <property type="protein sequence ID" value="GAA0224850.1"/>
    <property type="molecule type" value="Genomic_DNA"/>
</dbReference>
<feature type="domain" description="Tyrosine specific protein phosphatases" evidence="3">
    <location>
        <begin position="68"/>
        <end position="135"/>
    </location>
</feature>
<dbReference type="RefSeq" id="WP_343933792.1">
    <property type="nucleotide sequence ID" value="NZ_BAAABU010000004.1"/>
</dbReference>
<dbReference type="SUPFAM" id="SSF52799">
    <property type="entry name" value="(Phosphotyrosine protein) phosphatases II"/>
    <property type="match status" value="1"/>
</dbReference>
<dbReference type="PANTHER" id="PTHR43591:SF24">
    <property type="entry name" value="2-METHOXY-6-POLYPRENYL-1,4-BENZOQUINOL METHYLASE, MITOCHONDRIAL"/>
    <property type="match status" value="1"/>
</dbReference>
<dbReference type="PROSITE" id="PS50206">
    <property type="entry name" value="RHODANESE_3"/>
    <property type="match status" value="1"/>
</dbReference>
<dbReference type="Pfam" id="PF08241">
    <property type="entry name" value="Methyltransf_11"/>
    <property type="match status" value="1"/>
</dbReference>
<dbReference type="InterPro" id="IPR029063">
    <property type="entry name" value="SAM-dependent_MTases_sf"/>
</dbReference>
<protein>
    <recommendedName>
        <fullName evidence="1">protein-tyrosine-phosphatase</fullName>
        <ecNumber evidence="1">3.1.3.48</ecNumber>
    </recommendedName>
</protein>
<dbReference type="PROSITE" id="PS50056">
    <property type="entry name" value="TYR_PHOSPHATASE_2"/>
    <property type="match status" value="1"/>
</dbReference>
<dbReference type="InterPro" id="IPR016130">
    <property type="entry name" value="Tyr_Pase_AS"/>
</dbReference>
<keyword evidence="2" id="KW-0378">Hydrolase</keyword>
<dbReference type="PROSITE" id="PS00383">
    <property type="entry name" value="TYR_PHOSPHATASE_1"/>
    <property type="match status" value="1"/>
</dbReference>
<dbReference type="InterPro" id="IPR001763">
    <property type="entry name" value="Rhodanese-like_dom"/>
</dbReference>
<dbReference type="InterPro" id="IPR057023">
    <property type="entry name" value="PTP-SAK"/>
</dbReference>
<evidence type="ECO:0000259" key="4">
    <source>
        <dbReference type="PROSITE" id="PS50206"/>
    </source>
</evidence>
<dbReference type="InterPro" id="IPR029021">
    <property type="entry name" value="Prot-tyrosine_phosphatase-like"/>
</dbReference>
<dbReference type="Pfam" id="PF22784">
    <property type="entry name" value="PTP-SAK"/>
    <property type="match status" value="1"/>
</dbReference>
<dbReference type="PANTHER" id="PTHR43591">
    <property type="entry name" value="METHYLTRANSFERASE"/>
    <property type="match status" value="1"/>
</dbReference>
<dbReference type="InterPro" id="IPR000387">
    <property type="entry name" value="Tyr_Pase_dom"/>
</dbReference>
<evidence type="ECO:0000256" key="1">
    <source>
        <dbReference type="ARBA" id="ARBA00013064"/>
    </source>
</evidence>
<dbReference type="CDD" id="cd02440">
    <property type="entry name" value="AdoMet_MTases"/>
    <property type="match status" value="1"/>
</dbReference>
<gene>
    <name evidence="5" type="ORF">GCM10010492_23760</name>
</gene>
<keyword evidence="6" id="KW-1185">Reference proteome</keyword>
<evidence type="ECO:0000256" key="2">
    <source>
        <dbReference type="ARBA" id="ARBA00022801"/>
    </source>
</evidence>
<reference evidence="5 6" key="1">
    <citation type="journal article" date="2019" name="Int. J. Syst. Evol. Microbiol.">
        <title>The Global Catalogue of Microorganisms (GCM) 10K type strain sequencing project: providing services to taxonomists for standard genome sequencing and annotation.</title>
        <authorList>
            <consortium name="The Broad Institute Genomics Platform"/>
            <consortium name="The Broad Institute Genome Sequencing Center for Infectious Disease"/>
            <person name="Wu L."/>
            <person name="Ma J."/>
        </authorList>
    </citation>
    <scope>NUCLEOTIDE SEQUENCE [LARGE SCALE GENOMIC DNA]</scope>
    <source>
        <strain evidence="5 6">JCM 3380</strain>
    </source>
</reference>
<dbReference type="InterPro" id="IPR013216">
    <property type="entry name" value="Methyltransf_11"/>
</dbReference>
<accession>A0ABN0TLS3</accession>
<dbReference type="EC" id="3.1.3.48" evidence="1"/>
<dbReference type="InterPro" id="IPR003595">
    <property type="entry name" value="Tyr_Pase_cat"/>
</dbReference>
<evidence type="ECO:0000313" key="6">
    <source>
        <dbReference type="Proteomes" id="UP001500416"/>
    </source>
</evidence>
<dbReference type="Proteomes" id="UP001500416">
    <property type="component" value="Unassembled WGS sequence"/>
</dbReference>
<organism evidence="5 6">
    <name type="scientific">Saccharothrix mutabilis subsp. mutabilis</name>
    <dbReference type="NCBI Taxonomy" id="66855"/>
    <lineage>
        <taxon>Bacteria</taxon>
        <taxon>Bacillati</taxon>
        <taxon>Actinomycetota</taxon>
        <taxon>Actinomycetes</taxon>
        <taxon>Pseudonocardiales</taxon>
        <taxon>Pseudonocardiaceae</taxon>
        <taxon>Saccharothrix</taxon>
    </lineage>
</organism>
<name>A0ABN0TLS3_9PSEU</name>
<proteinExistence type="predicted"/>
<evidence type="ECO:0000259" key="3">
    <source>
        <dbReference type="PROSITE" id="PS50056"/>
    </source>
</evidence>
<evidence type="ECO:0000313" key="5">
    <source>
        <dbReference type="EMBL" id="GAA0224850.1"/>
    </source>
</evidence>